<evidence type="ECO:0000313" key="3">
    <source>
        <dbReference type="Proteomes" id="UP000663880"/>
    </source>
</evidence>
<dbReference type="EMBL" id="CAJOBZ010000036">
    <property type="protein sequence ID" value="CAF4899880.1"/>
    <property type="molecule type" value="Genomic_DNA"/>
</dbReference>
<accession>A0A821V4E5</accession>
<dbReference type="Proteomes" id="UP000663880">
    <property type="component" value="Unassembled WGS sequence"/>
</dbReference>
<feature type="transmembrane region" description="Helical" evidence="1">
    <location>
        <begin position="6"/>
        <end position="28"/>
    </location>
</feature>
<evidence type="ECO:0000256" key="1">
    <source>
        <dbReference type="SAM" id="Phobius"/>
    </source>
</evidence>
<comment type="caution">
    <text evidence="2">The sequence shown here is derived from an EMBL/GenBank/DDBJ whole genome shotgun (WGS) entry which is preliminary data.</text>
</comment>
<keyword evidence="3" id="KW-1185">Reference proteome</keyword>
<dbReference type="AlphaFoldDB" id="A0A821V4E5"/>
<organism evidence="2 3">
    <name type="scientific">Pieris macdunnoughi</name>
    <dbReference type="NCBI Taxonomy" id="345717"/>
    <lineage>
        <taxon>Eukaryota</taxon>
        <taxon>Metazoa</taxon>
        <taxon>Ecdysozoa</taxon>
        <taxon>Arthropoda</taxon>
        <taxon>Hexapoda</taxon>
        <taxon>Insecta</taxon>
        <taxon>Pterygota</taxon>
        <taxon>Neoptera</taxon>
        <taxon>Endopterygota</taxon>
        <taxon>Lepidoptera</taxon>
        <taxon>Glossata</taxon>
        <taxon>Ditrysia</taxon>
        <taxon>Papilionoidea</taxon>
        <taxon>Pieridae</taxon>
        <taxon>Pierinae</taxon>
        <taxon>Pieris</taxon>
    </lineage>
</organism>
<reference evidence="2" key="1">
    <citation type="submission" date="2021-02" db="EMBL/GenBank/DDBJ databases">
        <authorList>
            <person name="Steward A R."/>
        </authorList>
    </citation>
    <scope>NUCLEOTIDE SEQUENCE</scope>
</reference>
<keyword evidence="1" id="KW-0472">Membrane</keyword>
<proteinExistence type="predicted"/>
<evidence type="ECO:0000313" key="2">
    <source>
        <dbReference type="EMBL" id="CAF4899880.1"/>
    </source>
</evidence>
<gene>
    <name evidence="2" type="ORF">PMACD_LOCUS11192</name>
</gene>
<sequence length="105" mass="12040">MGKSDLWYCVVRMCFCVFVLLACGYSIVRQQILEQRLQVLEEQQLMLELRLRPSGLNVQVSRSRRDATDCNCPADLPQLYRYPDTLCNGDHFTISGDKPSPPIDT</sequence>
<protein>
    <submittedName>
        <fullName evidence="2">Uncharacterized protein</fullName>
    </submittedName>
</protein>
<keyword evidence="1" id="KW-1133">Transmembrane helix</keyword>
<dbReference type="PROSITE" id="PS51257">
    <property type="entry name" value="PROKAR_LIPOPROTEIN"/>
    <property type="match status" value="1"/>
</dbReference>
<keyword evidence="1" id="KW-0812">Transmembrane</keyword>
<name>A0A821V4E5_9NEOP</name>